<keyword evidence="3 8" id="KW-0813">Transport</keyword>
<dbReference type="Pfam" id="PF00528">
    <property type="entry name" value="BPD_transp_1"/>
    <property type="match status" value="1"/>
</dbReference>
<evidence type="ECO:0000313" key="10">
    <source>
        <dbReference type="EMBL" id="GLQ12058.1"/>
    </source>
</evidence>
<feature type="transmembrane region" description="Helical" evidence="8">
    <location>
        <begin position="20"/>
        <end position="47"/>
    </location>
</feature>
<dbReference type="InterPro" id="IPR010065">
    <property type="entry name" value="AA_ABC_transptr_permease_3TM"/>
</dbReference>
<reference evidence="10" key="2">
    <citation type="submission" date="2023-01" db="EMBL/GenBank/DDBJ databases">
        <title>Draft genome sequence of Devosia yakushimensis strain NBRC 103855.</title>
        <authorList>
            <person name="Sun Q."/>
            <person name="Mori K."/>
        </authorList>
    </citation>
    <scope>NUCLEOTIDE SEQUENCE</scope>
    <source>
        <strain evidence="10">NBRC 103855</strain>
    </source>
</reference>
<organism evidence="10 11">
    <name type="scientific">Devosia yakushimensis</name>
    <dbReference type="NCBI Taxonomy" id="470028"/>
    <lineage>
        <taxon>Bacteria</taxon>
        <taxon>Pseudomonadati</taxon>
        <taxon>Pseudomonadota</taxon>
        <taxon>Alphaproteobacteria</taxon>
        <taxon>Hyphomicrobiales</taxon>
        <taxon>Devosiaceae</taxon>
        <taxon>Devosia</taxon>
    </lineage>
</organism>
<feature type="domain" description="ABC transmembrane type-1" evidence="9">
    <location>
        <begin position="20"/>
        <end position="207"/>
    </location>
</feature>
<dbReference type="Proteomes" id="UP001161406">
    <property type="component" value="Unassembled WGS sequence"/>
</dbReference>
<sequence>MNGLEFSGTLSRIDLLIAGAWTTVWISGVSMVLGLLIGLACAVAMGVNRPVRLIVLTYIEIIRNTPFLVQLFVVYFGLPSLGIRLSPVTSAIIGLSIYGGAYLAEIIRAGIDNVPPGPIEAARALGMRSTTIFGSIVLKPALASIFPALSGQFVLLLQSSSLLSAISVAELTGAGNDIQSLTVRNFEAFVFVAGFYILLTTGFRLIFAGIARTSFRFKYLGR</sequence>
<evidence type="ECO:0000256" key="4">
    <source>
        <dbReference type="ARBA" id="ARBA00022475"/>
    </source>
</evidence>
<evidence type="ECO:0000313" key="11">
    <source>
        <dbReference type="Proteomes" id="UP001161406"/>
    </source>
</evidence>
<dbReference type="NCBIfam" id="TIGR01726">
    <property type="entry name" value="HEQRo_perm_3TM"/>
    <property type="match status" value="1"/>
</dbReference>
<keyword evidence="4" id="KW-1003">Cell membrane</keyword>
<evidence type="ECO:0000256" key="1">
    <source>
        <dbReference type="ARBA" id="ARBA00004429"/>
    </source>
</evidence>
<protein>
    <submittedName>
        <fullName evidence="10">ABC transporter permease</fullName>
    </submittedName>
</protein>
<reference evidence="10" key="1">
    <citation type="journal article" date="2014" name="Int. J. Syst. Evol. Microbiol.">
        <title>Complete genome of a new Firmicutes species belonging to the dominant human colonic microbiota ('Ruminococcus bicirculans') reveals two chromosomes and a selective capacity to utilize plant glucans.</title>
        <authorList>
            <consortium name="NISC Comparative Sequencing Program"/>
            <person name="Wegmann U."/>
            <person name="Louis P."/>
            <person name="Goesmann A."/>
            <person name="Henrissat B."/>
            <person name="Duncan S.H."/>
            <person name="Flint H.J."/>
        </authorList>
    </citation>
    <scope>NUCLEOTIDE SEQUENCE</scope>
    <source>
        <strain evidence="10">NBRC 103855</strain>
    </source>
</reference>
<dbReference type="PANTHER" id="PTHR30614:SF35">
    <property type="entry name" value="ABC TRANSPORTER PERMEASE PROTEIN"/>
    <property type="match status" value="1"/>
</dbReference>
<comment type="caution">
    <text evidence="10">The sequence shown here is derived from an EMBL/GenBank/DDBJ whole genome shotgun (WGS) entry which is preliminary data.</text>
</comment>
<evidence type="ECO:0000256" key="7">
    <source>
        <dbReference type="ARBA" id="ARBA00023136"/>
    </source>
</evidence>
<dbReference type="RefSeq" id="WP_284393854.1">
    <property type="nucleotide sequence ID" value="NZ_BSNG01000003.1"/>
</dbReference>
<dbReference type="PANTHER" id="PTHR30614">
    <property type="entry name" value="MEMBRANE COMPONENT OF AMINO ACID ABC TRANSPORTER"/>
    <property type="match status" value="1"/>
</dbReference>
<evidence type="ECO:0000256" key="5">
    <source>
        <dbReference type="ARBA" id="ARBA00022692"/>
    </source>
</evidence>
<feature type="transmembrane region" description="Helical" evidence="8">
    <location>
        <begin position="132"/>
        <end position="155"/>
    </location>
</feature>
<name>A0ABQ5UKA0_9HYPH</name>
<keyword evidence="6 8" id="KW-1133">Transmembrane helix</keyword>
<evidence type="ECO:0000256" key="6">
    <source>
        <dbReference type="ARBA" id="ARBA00022989"/>
    </source>
</evidence>
<comment type="subcellular location">
    <subcellularLocation>
        <location evidence="1">Cell inner membrane</location>
        <topology evidence="1">Multi-pass membrane protein</topology>
    </subcellularLocation>
    <subcellularLocation>
        <location evidence="8">Cell membrane</location>
        <topology evidence="8">Multi-pass membrane protein</topology>
    </subcellularLocation>
</comment>
<feature type="transmembrane region" description="Helical" evidence="8">
    <location>
        <begin position="91"/>
        <end position="111"/>
    </location>
</feature>
<dbReference type="InterPro" id="IPR000515">
    <property type="entry name" value="MetI-like"/>
</dbReference>
<accession>A0ABQ5UKA0</accession>
<keyword evidence="7 8" id="KW-0472">Membrane</keyword>
<evidence type="ECO:0000259" key="9">
    <source>
        <dbReference type="PROSITE" id="PS50928"/>
    </source>
</evidence>
<evidence type="ECO:0000256" key="8">
    <source>
        <dbReference type="RuleBase" id="RU363032"/>
    </source>
</evidence>
<proteinExistence type="inferred from homology"/>
<feature type="transmembrane region" description="Helical" evidence="8">
    <location>
        <begin position="188"/>
        <end position="210"/>
    </location>
</feature>
<gene>
    <name evidence="10" type="ORF">GCM10007913_39900</name>
</gene>
<dbReference type="PROSITE" id="PS50928">
    <property type="entry name" value="ABC_TM1"/>
    <property type="match status" value="1"/>
</dbReference>
<dbReference type="InterPro" id="IPR035906">
    <property type="entry name" value="MetI-like_sf"/>
</dbReference>
<evidence type="ECO:0000256" key="3">
    <source>
        <dbReference type="ARBA" id="ARBA00022448"/>
    </source>
</evidence>
<dbReference type="Gene3D" id="1.10.3720.10">
    <property type="entry name" value="MetI-like"/>
    <property type="match status" value="1"/>
</dbReference>
<comment type="similarity">
    <text evidence="2">Belongs to the binding-protein-dependent transport system permease family. HisMQ subfamily.</text>
</comment>
<dbReference type="SUPFAM" id="SSF161098">
    <property type="entry name" value="MetI-like"/>
    <property type="match status" value="1"/>
</dbReference>
<dbReference type="EMBL" id="BSNG01000003">
    <property type="protein sequence ID" value="GLQ12058.1"/>
    <property type="molecule type" value="Genomic_DNA"/>
</dbReference>
<keyword evidence="11" id="KW-1185">Reference proteome</keyword>
<evidence type="ECO:0000256" key="2">
    <source>
        <dbReference type="ARBA" id="ARBA00010072"/>
    </source>
</evidence>
<keyword evidence="5 8" id="KW-0812">Transmembrane</keyword>
<dbReference type="InterPro" id="IPR043429">
    <property type="entry name" value="ArtM/GltK/GlnP/TcyL/YhdX-like"/>
</dbReference>
<dbReference type="CDD" id="cd06261">
    <property type="entry name" value="TM_PBP2"/>
    <property type="match status" value="1"/>
</dbReference>